<dbReference type="AlphaFoldDB" id="A0A7M1AY01"/>
<dbReference type="Pfam" id="PF08666">
    <property type="entry name" value="SAF"/>
    <property type="match status" value="1"/>
</dbReference>
<protein>
    <recommendedName>
        <fullName evidence="1">SAF domain-containing protein</fullName>
    </recommendedName>
</protein>
<dbReference type="RefSeq" id="WP_193113526.1">
    <property type="nucleotide sequence ID" value="NZ_CP041165.1"/>
</dbReference>
<evidence type="ECO:0000313" key="3">
    <source>
        <dbReference type="Proteomes" id="UP000593910"/>
    </source>
</evidence>
<gene>
    <name evidence="2" type="ORF">FJR03_10845</name>
</gene>
<dbReference type="SMART" id="SM00858">
    <property type="entry name" value="SAF"/>
    <property type="match status" value="1"/>
</dbReference>
<dbReference type="Gene3D" id="3.90.1210.10">
    <property type="entry name" value="Antifreeze-like/N-acetylneuraminic acid synthase C-terminal domain"/>
    <property type="match status" value="1"/>
</dbReference>
<evidence type="ECO:0000313" key="2">
    <source>
        <dbReference type="EMBL" id="QOP42206.1"/>
    </source>
</evidence>
<organism evidence="2 3">
    <name type="scientific">Sulfurimonas marina</name>
    <dbReference type="NCBI Taxonomy" id="2590551"/>
    <lineage>
        <taxon>Bacteria</taxon>
        <taxon>Pseudomonadati</taxon>
        <taxon>Campylobacterota</taxon>
        <taxon>Epsilonproteobacteria</taxon>
        <taxon>Campylobacterales</taxon>
        <taxon>Sulfurimonadaceae</taxon>
        <taxon>Sulfurimonas</taxon>
    </lineage>
</organism>
<dbReference type="Proteomes" id="UP000593910">
    <property type="component" value="Chromosome"/>
</dbReference>
<proteinExistence type="predicted"/>
<evidence type="ECO:0000259" key="1">
    <source>
        <dbReference type="SMART" id="SM00858"/>
    </source>
</evidence>
<keyword evidence="3" id="KW-1185">Reference proteome</keyword>
<sequence length="295" mass="33609">MKNKQMRMVVLILIGLVLFTTSLALLMYSKQSALENQVNKVKFVEIFVTTRDIQKGELLSANTIKKAKLPQEYLVGMPLTASEIIGRYAVVDIFKNEPIREQKIALVKPQEQNSSVVIKSKVQQEKPELKDEVFDTVSIPISVFKNIDTSLRKGDKIDIVSVENTQKGREIDFKTKYIALNITIDSFVANGKMTNSYLSSYVEGKPVFAQNIILEISPKDIKNFLMLYYKTQALNGNRVYNTKGNSGHLWIVKCSKVQDEDIQKKKEKMLADYVATVKQRRAIKRLDEASISYEQ</sequence>
<name>A0A7M1AY01_9BACT</name>
<feature type="domain" description="SAF" evidence="1">
    <location>
        <begin position="44"/>
        <end position="105"/>
    </location>
</feature>
<dbReference type="KEGG" id="smax:FJR03_10845"/>
<dbReference type="InterPro" id="IPR013974">
    <property type="entry name" value="SAF"/>
</dbReference>
<reference evidence="2 3" key="1">
    <citation type="submission" date="2019-06" db="EMBL/GenBank/DDBJ databases">
        <title>Sulfurimonas gotlandica sp. nov., a chemoautotrophic and psychrotolerant epsilonproteobacterium isolated from a pelagic redoxcline, and an emended description of the genus Sulfurimonas.</title>
        <authorList>
            <person name="Wang S."/>
            <person name="Jiang L."/>
            <person name="Shao Z."/>
        </authorList>
    </citation>
    <scope>NUCLEOTIDE SEQUENCE [LARGE SCALE GENOMIC DNA]</scope>
    <source>
        <strain evidence="2 3">B2</strain>
    </source>
</reference>
<dbReference type="CDD" id="cd11614">
    <property type="entry name" value="SAF_CpaB_FlgA_like"/>
    <property type="match status" value="1"/>
</dbReference>
<accession>A0A7M1AY01</accession>
<dbReference type="EMBL" id="CP041165">
    <property type="protein sequence ID" value="QOP42206.1"/>
    <property type="molecule type" value="Genomic_DNA"/>
</dbReference>